<keyword evidence="1" id="KW-1133">Transmembrane helix</keyword>
<evidence type="ECO:0000256" key="1">
    <source>
        <dbReference type="SAM" id="Phobius"/>
    </source>
</evidence>
<sequence length="98" mass="11472">MVDKILQKGANVIIETKNNEIIRSQSGSILNAVFKWRGKPLIYSLKAENESLLTVKQYNNQKERFNANNIKWGIILVLFIAGRLFWVYYQEKKVKVKE</sequence>
<evidence type="ECO:0000313" key="2">
    <source>
        <dbReference type="EMBL" id="EON78411.1"/>
    </source>
</evidence>
<dbReference type="Proteomes" id="UP000013909">
    <property type="component" value="Unassembled WGS sequence"/>
</dbReference>
<dbReference type="EMBL" id="AQHR01000037">
    <property type="protein sequence ID" value="EON78411.1"/>
    <property type="molecule type" value="Genomic_DNA"/>
</dbReference>
<accession>R7ZW93</accession>
<keyword evidence="3" id="KW-1185">Reference proteome</keyword>
<keyword evidence="1" id="KW-0472">Membrane</keyword>
<feature type="transmembrane region" description="Helical" evidence="1">
    <location>
        <begin position="70"/>
        <end position="89"/>
    </location>
</feature>
<evidence type="ECO:0000313" key="3">
    <source>
        <dbReference type="Proteomes" id="UP000013909"/>
    </source>
</evidence>
<reference evidence="2 3" key="1">
    <citation type="submission" date="2013-02" db="EMBL/GenBank/DDBJ databases">
        <title>A novel strain isolated from Lonar lake, Maharashtra, India.</title>
        <authorList>
            <person name="Singh A."/>
        </authorList>
    </citation>
    <scope>NUCLEOTIDE SEQUENCE [LARGE SCALE GENOMIC DNA]</scope>
    <source>
        <strain evidence="2 3">AK24</strain>
    </source>
</reference>
<gene>
    <name evidence="2" type="ORF">ADIS_1107</name>
</gene>
<comment type="caution">
    <text evidence="2">The sequence shown here is derived from an EMBL/GenBank/DDBJ whole genome shotgun (WGS) entry which is preliminary data.</text>
</comment>
<name>R7ZW93_9BACT</name>
<organism evidence="2 3">
    <name type="scientific">Lunatimonas lonarensis</name>
    <dbReference type="NCBI Taxonomy" id="1232681"/>
    <lineage>
        <taxon>Bacteria</taxon>
        <taxon>Pseudomonadati</taxon>
        <taxon>Bacteroidota</taxon>
        <taxon>Cytophagia</taxon>
        <taxon>Cytophagales</taxon>
        <taxon>Cyclobacteriaceae</taxon>
    </lineage>
</organism>
<proteinExistence type="predicted"/>
<protein>
    <submittedName>
        <fullName evidence="2">Uncharacterized protein</fullName>
    </submittedName>
</protein>
<keyword evidence="1" id="KW-0812">Transmembrane</keyword>
<dbReference type="AlphaFoldDB" id="R7ZW93"/>